<dbReference type="PANTHER" id="PTHR10443">
    <property type="entry name" value="MICROSOMAL DIPEPTIDASE"/>
    <property type="match status" value="1"/>
</dbReference>
<comment type="caution">
    <text evidence="2">The sequence shown here is derived from an EMBL/GenBank/DDBJ whole genome shotgun (WGS) entry which is preliminary data.</text>
</comment>
<protein>
    <submittedName>
        <fullName evidence="2">Dipeptidase</fullName>
    </submittedName>
</protein>
<sequence>MAFATRSTRCSSEPSMTQHRRPATPQAAHLKTDQEIRAHARTVHASAIVIDANGELALGQVPFDRVTPDQSFADAQRSGLTALSYTAGCWGPGALLSYENVLADLARWHGHLARYRQRLRLATCAEDIRAAKADGRLAIVLNVQDASILGRDLSVLDLLHGFGVRQVQLTYNTRNLIGDGCTERTNAGLSDFGAAVVRRLNELGILIDLSHCGRQTTLDAAAVSTRPVACTHTAARARRDIPRNKRDDELRAVAATGGVVGVVAVPSFLTNKSQATLDDVLDHIDHIVDGIGVEHVGIGTDRGVSFETATREEYYAWLAPLGFKPEVNPPWPPGVEGLACAADLPNLTEGLIRRGYDDDAIRSILGGNFLRLYEHTIGER</sequence>
<dbReference type="InterPro" id="IPR008257">
    <property type="entry name" value="Pept_M19"/>
</dbReference>
<name>A0A537LWS0_9BACT</name>
<dbReference type="PANTHER" id="PTHR10443:SF12">
    <property type="entry name" value="DIPEPTIDASE"/>
    <property type="match status" value="1"/>
</dbReference>
<organism evidence="2 3">
    <name type="scientific">Candidatus Segetimicrobium genomatis</name>
    <dbReference type="NCBI Taxonomy" id="2569760"/>
    <lineage>
        <taxon>Bacteria</taxon>
        <taxon>Bacillati</taxon>
        <taxon>Candidatus Sysuimicrobiota</taxon>
        <taxon>Candidatus Sysuimicrobiia</taxon>
        <taxon>Candidatus Sysuimicrobiales</taxon>
        <taxon>Candidatus Segetimicrobiaceae</taxon>
        <taxon>Candidatus Segetimicrobium</taxon>
    </lineage>
</organism>
<dbReference type="SUPFAM" id="SSF51556">
    <property type="entry name" value="Metallo-dependent hydrolases"/>
    <property type="match status" value="1"/>
</dbReference>
<dbReference type="InterPro" id="IPR032466">
    <property type="entry name" value="Metal_Hydrolase"/>
</dbReference>
<dbReference type="PROSITE" id="PS51365">
    <property type="entry name" value="RENAL_DIPEPTIDASE_2"/>
    <property type="match status" value="1"/>
</dbReference>
<evidence type="ECO:0000256" key="1">
    <source>
        <dbReference type="SAM" id="MobiDB-lite"/>
    </source>
</evidence>
<dbReference type="Pfam" id="PF01244">
    <property type="entry name" value="Peptidase_M19"/>
    <property type="match status" value="1"/>
</dbReference>
<dbReference type="EMBL" id="VBAI01000034">
    <property type="protein sequence ID" value="TMJ12097.1"/>
    <property type="molecule type" value="Genomic_DNA"/>
</dbReference>
<proteinExistence type="predicted"/>
<gene>
    <name evidence="2" type="ORF">E6G98_03655</name>
</gene>
<dbReference type="Gene3D" id="3.20.20.140">
    <property type="entry name" value="Metal-dependent hydrolases"/>
    <property type="match status" value="1"/>
</dbReference>
<accession>A0A537LWS0</accession>
<evidence type="ECO:0000313" key="2">
    <source>
        <dbReference type="EMBL" id="TMJ12097.1"/>
    </source>
</evidence>
<reference evidence="2 3" key="1">
    <citation type="journal article" date="2019" name="Nat. Microbiol.">
        <title>Mediterranean grassland soil C-N compound turnover is dependent on rainfall and depth, and is mediated by genomically divergent microorganisms.</title>
        <authorList>
            <person name="Diamond S."/>
            <person name="Andeer P.F."/>
            <person name="Li Z."/>
            <person name="Crits-Christoph A."/>
            <person name="Burstein D."/>
            <person name="Anantharaman K."/>
            <person name="Lane K.R."/>
            <person name="Thomas B.C."/>
            <person name="Pan C."/>
            <person name="Northen T.R."/>
            <person name="Banfield J.F."/>
        </authorList>
    </citation>
    <scope>NUCLEOTIDE SEQUENCE [LARGE SCALE GENOMIC DNA]</scope>
    <source>
        <strain evidence="2">NP_1</strain>
    </source>
</reference>
<dbReference type="Proteomes" id="UP000315217">
    <property type="component" value="Unassembled WGS sequence"/>
</dbReference>
<evidence type="ECO:0000313" key="3">
    <source>
        <dbReference type="Proteomes" id="UP000315217"/>
    </source>
</evidence>
<feature type="region of interest" description="Disordered" evidence="1">
    <location>
        <begin position="1"/>
        <end position="28"/>
    </location>
</feature>
<feature type="compositionally biased region" description="Polar residues" evidence="1">
    <location>
        <begin position="1"/>
        <end position="17"/>
    </location>
</feature>
<dbReference type="AlphaFoldDB" id="A0A537LWS0"/>
<dbReference type="GO" id="GO:0006508">
    <property type="term" value="P:proteolysis"/>
    <property type="evidence" value="ECO:0007669"/>
    <property type="project" value="InterPro"/>
</dbReference>
<dbReference type="GO" id="GO:0070573">
    <property type="term" value="F:metallodipeptidase activity"/>
    <property type="evidence" value="ECO:0007669"/>
    <property type="project" value="InterPro"/>
</dbReference>